<protein>
    <submittedName>
        <fullName evidence="3">DUF2264 domain-containing protein</fullName>
    </submittedName>
</protein>
<gene>
    <name evidence="3" type="ORF">ACFSKW_53095</name>
</gene>
<evidence type="ECO:0000256" key="1">
    <source>
        <dbReference type="SAM" id="MobiDB-lite"/>
    </source>
</evidence>
<name>A0ABW4TFW9_9ACTN</name>
<feature type="compositionally biased region" description="Low complexity" evidence="1">
    <location>
        <begin position="491"/>
        <end position="502"/>
    </location>
</feature>
<dbReference type="EMBL" id="JBHUFV010000105">
    <property type="protein sequence ID" value="MFD1940228.1"/>
    <property type="molecule type" value="Genomic_DNA"/>
</dbReference>
<dbReference type="Pfam" id="PF10022">
    <property type="entry name" value="DUF2264"/>
    <property type="match status" value="1"/>
</dbReference>
<dbReference type="PANTHER" id="PTHR35339">
    <property type="entry name" value="LINALOOL DEHYDRATASE_ISOMERASE DOMAIN-CONTAINING PROTEIN"/>
    <property type="match status" value="1"/>
</dbReference>
<keyword evidence="4" id="KW-1185">Reference proteome</keyword>
<evidence type="ECO:0000313" key="4">
    <source>
        <dbReference type="Proteomes" id="UP001597368"/>
    </source>
</evidence>
<sequence>MTPPYLSLPPTDRLLSPRTGWTRAHWEKLADHLLDSVVPYASPGFAQYRLPGRASWSGVALDGLEGFARPFLAAAFRIAGARGQVRPELIERYATGLANGTDPASDEAWPALTDCSQQMVEAASIAVGLHESKPWLWDQLPSDVQERVVAWLSGFIGKRTWDNNWMLFQTVSEEFVKSVGGPYEQDEIDRGLERIEDWYVGDGWYTDGGTRNFDYYGGWALHLYPLLWTRMSGDTDRAKLYRDRLAEFLTTYQHFFGSDGAPVHQGRSLCYRFASLAPVWLGALADATPLSPGQTRKLASSVARHFVERGVPDRRGLLPMGWYDTFLPTTQAYSGPASPYWASKGLLGLLLPPEHPVWTAREQMLPIDEHDLTVAIPTTGLLLHGTRHDGIVRLINHGSDHGAPPDDPHYAKLAYSTRTAPESAEHAWARNVDNHLALLSADGLPSPRGTIHPLTCGDRTASSYTETPDGARITTTSIVRGAWEVRIHTIAPTQPTSAAPTPSTEPPTPAPTPTDAPSAEPPSPRLTPADAPSAEPPTPAPIPTDAHSAEPPSLRLTPADAPSTEPPTPAPTPTDAHSAEPPSPRLTPADEPPPPGPTPADGPSAEPPPLDPIPADAARSEGHGHSPESSDVMETAARTSGLTVREGGYAVSDASPPAAATGPEWAWTRRSDGLTSAIIGLYGWQHASVSRDVESNAFGPHSAVPCLHADTPGIHVSLIVLSGDAVHPSALRDAITVDVTSDAVTITFPDGDHQAHPLTQADLAPPGRPLHGPELPPPRRGAK</sequence>
<comment type="caution">
    <text evidence="3">The sequence shown here is derived from an EMBL/GenBank/DDBJ whole genome shotgun (WGS) entry which is preliminary data.</text>
</comment>
<reference evidence="4" key="1">
    <citation type="journal article" date="2019" name="Int. J. Syst. Evol. Microbiol.">
        <title>The Global Catalogue of Microorganisms (GCM) 10K type strain sequencing project: providing services to taxonomists for standard genome sequencing and annotation.</title>
        <authorList>
            <consortium name="The Broad Institute Genomics Platform"/>
            <consortium name="The Broad Institute Genome Sequencing Center for Infectious Disease"/>
            <person name="Wu L."/>
            <person name="Ma J."/>
        </authorList>
    </citation>
    <scope>NUCLEOTIDE SEQUENCE [LARGE SCALE GENOMIC DNA]</scope>
    <source>
        <strain evidence="4">ICMP 6774ER</strain>
    </source>
</reference>
<proteinExistence type="predicted"/>
<dbReference type="PANTHER" id="PTHR35339:SF4">
    <property type="entry name" value="LINALOOL DEHYDRATASE_ISOMERASE DOMAIN-CONTAINING PROTEIN"/>
    <property type="match status" value="1"/>
</dbReference>
<accession>A0ABW4TFW9</accession>
<dbReference type="InterPro" id="IPR016624">
    <property type="entry name" value="UCP014753"/>
</dbReference>
<dbReference type="Proteomes" id="UP001597368">
    <property type="component" value="Unassembled WGS sequence"/>
</dbReference>
<feature type="region of interest" description="Disordered" evidence="1">
    <location>
        <begin position="491"/>
        <end position="636"/>
    </location>
</feature>
<feature type="compositionally biased region" description="Pro residues" evidence="1">
    <location>
        <begin position="774"/>
        <end position="783"/>
    </location>
</feature>
<feature type="compositionally biased region" description="Pro residues" evidence="1">
    <location>
        <begin position="503"/>
        <end position="525"/>
    </location>
</feature>
<dbReference type="InterPro" id="IPR049349">
    <property type="entry name" value="DUF2264_N"/>
</dbReference>
<feature type="domain" description="DUF2264" evidence="2">
    <location>
        <begin position="22"/>
        <end position="363"/>
    </location>
</feature>
<feature type="compositionally biased region" description="Basic and acidic residues" evidence="1">
    <location>
        <begin position="618"/>
        <end position="628"/>
    </location>
</feature>
<evidence type="ECO:0000313" key="3">
    <source>
        <dbReference type="EMBL" id="MFD1940228.1"/>
    </source>
</evidence>
<evidence type="ECO:0000259" key="2">
    <source>
        <dbReference type="Pfam" id="PF10022"/>
    </source>
</evidence>
<organism evidence="3 4">
    <name type="scientific">Nonomuraea mangrovi</name>
    <dbReference type="NCBI Taxonomy" id="2316207"/>
    <lineage>
        <taxon>Bacteria</taxon>
        <taxon>Bacillati</taxon>
        <taxon>Actinomycetota</taxon>
        <taxon>Actinomycetes</taxon>
        <taxon>Streptosporangiales</taxon>
        <taxon>Streptosporangiaceae</taxon>
        <taxon>Nonomuraea</taxon>
    </lineage>
</organism>
<feature type="compositionally biased region" description="Pro residues" evidence="1">
    <location>
        <begin position="581"/>
        <end position="612"/>
    </location>
</feature>
<dbReference type="RefSeq" id="WP_379583246.1">
    <property type="nucleotide sequence ID" value="NZ_JBHUFV010000105.1"/>
</dbReference>
<feature type="region of interest" description="Disordered" evidence="1">
    <location>
        <begin position="750"/>
        <end position="783"/>
    </location>
</feature>
<dbReference type="PRINTS" id="PR01217">
    <property type="entry name" value="PRICHEXTENSN"/>
</dbReference>